<comment type="cofactor">
    <cofactor evidence="3">
        <name>Zn(2+)</name>
        <dbReference type="ChEBI" id="CHEBI:29105"/>
    </cofactor>
    <text evidence="3">Binds 1 divalent metal cation per subunit.</text>
</comment>
<evidence type="ECO:0000256" key="2">
    <source>
        <dbReference type="PIRSR" id="PIRSR605511-1"/>
    </source>
</evidence>
<gene>
    <name evidence="5" type="ORF">DYI23_11060</name>
</gene>
<feature type="domain" description="SMP-30/Gluconolactonase/LRE-like region" evidence="4">
    <location>
        <begin position="12"/>
        <end position="250"/>
    </location>
</feature>
<feature type="binding site" evidence="3">
    <location>
        <position position="142"/>
    </location>
    <ligand>
        <name>a divalent metal cation</name>
        <dbReference type="ChEBI" id="CHEBI:60240"/>
    </ligand>
</feature>
<comment type="caution">
    <text evidence="5">The sequence shown here is derived from an EMBL/GenBank/DDBJ whole genome shotgun (WGS) entry which is preliminary data.</text>
</comment>
<dbReference type="GO" id="GO:0005509">
    <property type="term" value="F:calcium ion binding"/>
    <property type="evidence" value="ECO:0007669"/>
    <property type="project" value="TreeGrafter"/>
</dbReference>
<dbReference type="PRINTS" id="PR01790">
    <property type="entry name" value="SMP30FAMILY"/>
</dbReference>
<dbReference type="GO" id="GO:0004341">
    <property type="term" value="F:gluconolactonase activity"/>
    <property type="evidence" value="ECO:0007669"/>
    <property type="project" value="TreeGrafter"/>
</dbReference>
<proteinExistence type="inferred from homology"/>
<dbReference type="RefSeq" id="WP_213216236.1">
    <property type="nucleotide sequence ID" value="NZ_QTKU01000002.1"/>
</dbReference>
<evidence type="ECO:0000259" key="4">
    <source>
        <dbReference type="Pfam" id="PF08450"/>
    </source>
</evidence>
<comment type="similarity">
    <text evidence="1">Belongs to the SMP-30/CGR1 family.</text>
</comment>
<dbReference type="InterPro" id="IPR011042">
    <property type="entry name" value="6-blade_b-propeller_TolB-like"/>
</dbReference>
<dbReference type="Proteomes" id="UP000705379">
    <property type="component" value="Unassembled WGS sequence"/>
</dbReference>
<protein>
    <submittedName>
        <fullName evidence="5">SMP-30/gluconolactonase/LRE family protein</fullName>
    </submittedName>
</protein>
<reference evidence="5" key="2">
    <citation type="journal article" date="2021" name="Microorganisms">
        <title>Bacterial Dimethylsulfoniopropionate Biosynthesis in the East China Sea.</title>
        <authorList>
            <person name="Liu J."/>
            <person name="Zhang Y."/>
            <person name="Liu J."/>
            <person name="Zhong H."/>
            <person name="Williams B.T."/>
            <person name="Zheng Y."/>
            <person name="Curson A.R.J."/>
            <person name="Sun C."/>
            <person name="Sun H."/>
            <person name="Song D."/>
            <person name="Wagner Mackenzie B."/>
            <person name="Bermejo Martinez A."/>
            <person name="Todd J.D."/>
            <person name="Zhang X.H."/>
        </authorList>
    </citation>
    <scope>NUCLEOTIDE SEQUENCE</scope>
    <source>
        <strain evidence="5">AESS21</strain>
    </source>
</reference>
<dbReference type="Gene3D" id="2.120.10.30">
    <property type="entry name" value="TolB, C-terminal domain"/>
    <property type="match status" value="1"/>
</dbReference>
<dbReference type="GO" id="GO:0019853">
    <property type="term" value="P:L-ascorbic acid biosynthetic process"/>
    <property type="evidence" value="ECO:0007669"/>
    <property type="project" value="TreeGrafter"/>
</dbReference>
<dbReference type="Pfam" id="PF08450">
    <property type="entry name" value="SGL"/>
    <property type="match status" value="1"/>
</dbReference>
<dbReference type="SUPFAM" id="SSF63829">
    <property type="entry name" value="Calcium-dependent phosphotriesterase"/>
    <property type="match status" value="1"/>
</dbReference>
<dbReference type="PANTHER" id="PTHR10907:SF47">
    <property type="entry name" value="REGUCALCIN"/>
    <property type="match status" value="1"/>
</dbReference>
<accession>A0A944CCA1</accession>
<dbReference type="InterPro" id="IPR005511">
    <property type="entry name" value="SMP-30"/>
</dbReference>
<dbReference type="PANTHER" id="PTHR10907">
    <property type="entry name" value="REGUCALCIN"/>
    <property type="match status" value="1"/>
</dbReference>
<dbReference type="AlphaFoldDB" id="A0A944CCA1"/>
<organism evidence="5 6">
    <name type="scientific">Roseibium polysiphoniae</name>
    <dbReference type="NCBI Taxonomy" id="2571221"/>
    <lineage>
        <taxon>Bacteria</taxon>
        <taxon>Pseudomonadati</taxon>
        <taxon>Pseudomonadota</taxon>
        <taxon>Alphaproteobacteria</taxon>
        <taxon>Hyphomicrobiales</taxon>
        <taxon>Stappiaceae</taxon>
        <taxon>Roseibium</taxon>
    </lineage>
</organism>
<feature type="binding site" evidence="3">
    <location>
        <position position="97"/>
    </location>
    <ligand>
        <name>substrate</name>
    </ligand>
</feature>
<sequence length="279" mass="30894">MTAIFDNRICKLGEGPLWHPERAQLFWFDILAKRLLSRKDGQDQEWQFGEHVSAAGWIDEDRLLIASETKLFEFNLKTETSQVLCPLDANDPTTRSNDGRTDPFGGFWIGTMGKNAEPGSGAIYRYYRGELRKLFPDITIPNAICFSPDGTRAYFADTTLQTIWYVAMDQAGWPSGKPEIFLDLSGEDLNPDGAVIDASGNLWNAQWGAHRVACYDAQGNFLEAIKFEAEQISCPAFGGADLTTLFATSAAIGMTGEADGKTYLSQTSARGQKEHRVTL</sequence>
<feature type="binding site" evidence="3">
    <location>
        <position position="95"/>
    </location>
    <ligand>
        <name>substrate</name>
    </ligand>
</feature>
<dbReference type="InterPro" id="IPR013658">
    <property type="entry name" value="SGL"/>
</dbReference>
<evidence type="ECO:0000313" key="6">
    <source>
        <dbReference type="Proteomes" id="UP000705379"/>
    </source>
</evidence>
<feature type="binding site" evidence="3">
    <location>
        <position position="192"/>
    </location>
    <ligand>
        <name>a divalent metal cation</name>
        <dbReference type="ChEBI" id="CHEBI:60240"/>
    </ligand>
</feature>
<keyword evidence="3" id="KW-0862">Zinc</keyword>
<name>A0A944CCA1_9HYPH</name>
<evidence type="ECO:0000256" key="3">
    <source>
        <dbReference type="PIRSR" id="PIRSR605511-2"/>
    </source>
</evidence>
<evidence type="ECO:0000313" key="5">
    <source>
        <dbReference type="EMBL" id="MBS8260760.1"/>
    </source>
</evidence>
<feature type="active site" description="Proton donor/acceptor" evidence="2">
    <location>
        <position position="192"/>
    </location>
</feature>
<reference evidence="5" key="1">
    <citation type="submission" date="2018-08" db="EMBL/GenBank/DDBJ databases">
        <authorList>
            <person name="Jin W."/>
            <person name="Wang H."/>
            <person name="Yang Y."/>
            <person name="Li M."/>
            <person name="Liu J."/>
        </authorList>
    </citation>
    <scope>NUCLEOTIDE SEQUENCE</scope>
    <source>
        <strain evidence="5">AESS21</strain>
    </source>
</reference>
<evidence type="ECO:0000256" key="1">
    <source>
        <dbReference type="ARBA" id="ARBA00008853"/>
    </source>
</evidence>
<feature type="binding site" evidence="3">
    <location>
        <position position="14"/>
    </location>
    <ligand>
        <name>a divalent metal cation</name>
        <dbReference type="ChEBI" id="CHEBI:60240"/>
    </ligand>
</feature>
<dbReference type="EMBL" id="QTKU01000002">
    <property type="protein sequence ID" value="MBS8260760.1"/>
    <property type="molecule type" value="Genomic_DNA"/>
</dbReference>
<keyword evidence="3" id="KW-0479">Metal-binding</keyword>